<comment type="caution">
    <text evidence="2">The sequence shown here is derived from an EMBL/GenBank/DDBJ whole genome shotgun (WGS) entry which is preliminary data.</text>
</comment>
<keyword evidence="3" id="KW-1185">Reference proteome</keyword>
<gene>
    <name evidence="2" type="ORF">M0R45_036194</name>
</gene>
<accession>A0AAW1VZ01</accession>
<feature type="compositionally biased region" description="Basic and acidic residues" evidence="1">
    <location>
        <begin position="160"/>
        <end position="182"/>
    </location>
</feature>
<organism evidence="2 3">
    <name type="scientific">Rubus argutus</name>
    <name type="common">Southern blackberry</name>
    <dbReference type="NCBI Taxonomy" id="59490"/>
    <lineage>
        <taxon>Eukaryota</taxon>
        <taxon>Viridiplantae</taxon>
        <taxon>Streptophyta</taxon>
        <taxon>Embryophyta</taxon>
        <taxon>Tracheophyta</taxon>
        <taxon>Spermatophyta</taxon>
        <taxon>Magnoliopsida</taxon>
        <taxon>eudicotyledons</taxon>
        <taxon>Gunneridae</taxon>
        <taxon>Pentapetalae</taxon>
        <taxon>rosids</taxon>
        <taxon>fabids</taxon>
        <taxon>Rosales</taxon>
        <taxon>Rosaceae</taxon>
        <taxon>Rosoideae</taxon>
        <taxon>Rosoideae incertae sedis</taxon>
        <taxon>Rubus</taxon>
    </lineage>
</organism>
<name>A0AAW1VZ01_RUBAR</name>
<dbReference type="AlphaFoldDB" id="A0AAW1VZ01"/>
<feature type="compositionally biased region" description="Basic and acidic residues" evidence="1">
    <location>
        <begin position="88"/>
        <end position="120"/>
    </location>
</feature>
<evidence type="ECO:0000313" key="3">
    <source>
        <dbReference type="Proteomes" id="UP001457282"/>
    </source>
</evidence>
<dbReference type="Proteomes" id="UP001457282">
    <property type="component" value="Unassembled WGS sequence"/>
</dbReference>
<evidence type="ECO:0000313" key="2">
    <source>
        <dbReference type="EMBL" id="KAK9912326.1"/>
    </source>
</evidence>
<feature type="compositionally biased region" description="Basic and acidic residues" evidence="1">
    <location>
        <begin position="135"/>
        <end position="145"/>
    </location>
</feature>
<feature type="region of interest" description="Disordered" evidence="1">
    <location>
        <begin position="62"/>
        <end position="192"/>
    </location>
</feature>
<dbReference type="EMBL" id="JBEDUW010000007">
    <property type="protein sequence ID" value="KAK9912326.1"/>
    <property type="molecule type" value="Genomic_DNA"/>
</dbReference>
<feature type="compositionally biased region" description="Basic residues" evidence="1">
    <location>
        <begin position="146"/>
        <end position="159"/>
    </location>
</feature>
<evidence type="ECO:0000256" key="1">
    <source>
        <dbReference type="SAM" id="MobiDB-lite"/>
    </source>
</evidence>
<protein>
    <submittedName>
        <fullName evidence="2">Uncharacterized protein</fullName>
    </submittedName>
</protein>
<proteinExistence type="predicted"/>
<sequence>MLLCPAPHRRRTLAWRRPSHGRKSVSVAAALIHEPELCLSQPADGVDSSPAHRTARTLLLRRFEAPRPRPTISGVDPPPSHRALSLCSEKEGDARKEEKKDLKEINKKKGQSGEETEKSKERTKKMKEEEEIVGEIERKEEEREQRRKRRKTGWAKKRRDRPETEKKKKEMEWAEKKEKEGKGNGPFGLLTF</sequence>
<reference evidence="2 3" key="1">
    <citation type="journal article" date="2023" name="G3 (Bethesda)">
        <title>A chromosome-length genome assembly and annotation of blackberry (Rubus argutus, cv. 'Hillquist').</title>
        <authorList>
            <person name="Bruna T."/>
            <person name="Aryal R."/>
            <person name="Dudchenko O."/>
            <person name="Sargent D.J."/>
            <person name="Mead D."/>
            <person name="Buti M."/>
            <person name="Cavallini A."/>
            <person name="Hytonen T."/>
            <person name="Andres J."/>
            <person name="Pham M."/>
            <person name="Weisz D."/>
            <person name="Mascagni F."/>
            <person name="Usai G."/>
            <person name="Natali L."/>
            <person name="Bassil N."/>
            <person name="Fernandez G.E."/>
            <person name="Lomsadze A."/>
            <person name="Armour M."/>
            <person name="Olukolu B."/>
            <person name="Poorten T."/>
            <person name="Britton C."/>
            <person name="Davik J."/>
            <person name="Ashrafi H."/>
            <person name="Aiden E.L."/>
            <person name="Borodovsky M."/>
            <person name="Worthington M."/>
        </authorList>
    </citation>
    <scope>NUCLEOTIDE SEQUENCE [LARGE SCALE GENOMIC DNA]</scope>
    <source>
        <strain evidence="2">PI 553951</strain>
    </source>
</reference>